<keyword evidence="7" id="KW-0949">S-adenosyl-L-methionine</keyword>
<dbReference type="FunFam" id="3.40.50.150:FF:000094">
    <property type="entry name" value="Carnosine N-methyltransferase 1"/>
    <property type="match status" value="1"/>
</dbReference>
<dbReference type="InterPro" id="IPR012901">
    <property type="entry name" value="CARME"/>
</dbReference>
<keyword evidence="5" id="KW-0489">Methyltransferase</keyword>
<feature type="compositionally biased region" description="Polar residues" evidence="11">
    <location>
        <begin position="668"/>
        <end position="678"/>
    </location>
</feature>
<dbReference type="AlphaFoldDB" id="A0AA88QEG2"/>
<evidence type="ECO:0000256" key="4">
    <source>
        <dbReference type="ARBA" id="ARBA00022490"/>
    </source>
</evidence>
<gene>
    <name evidence="14" type="ORF">Q8A67_003365</name>
</gene>
<dbReference type="Gene3D" id="3.40.50.150">
    <property type="entry name" value="Vaccinia Virus protein VP39"/>
    <property type="match status" value="1"/>
</dbReference>
<evidence type="ECO:0000256" key="9">
    <source>
        <dbReference type="ARBA" id="ARBA00054322"/>
    </source>
</evidence>
<dbReference type="PANTHER" id="PTHR12303">
    <property type="entry name" value="CARNOSINE N-METHYLTRANSFERASE"/>
    <property type="match status" value="1"/>
</dbReference>
<reference evidence="14" key="1">
    <citation type="submission" date="2023-08" db="EMBL/GenBank/DDBJ databases">
        <title>Chromosome-level Genome Assembly of mud carp (Cirrhinus molitorella).</title>
        <authorList>
            <person name="Liu H."/>
        </authorList>
    </citation>
    <scope>NUCLEOTIDE SEQUENCE</scope>
    <source>
        <strain evidence="14">Prfri</strain>
        <tissue evidence="14">Muscle</tissue>
    </source>
</reference>
<evidence type="ECO:0000256" key="8">
    <source>
        <dbReference type="ARBA" id="ARBA00023242"/>
    </source>
</evidence>
<dbReference type="GO" id="GO:0035498">
    <property type="term" value="P:carnosine metabolic process"/>
    <property type="evidence" value="ECO:0007669"/>
    <property type="project" value="UniProtKB-ARBA"/>
</dbReference>
<accession>A0AA88QEG2</accession>
<dbReference type="SUPFAM" id="SSF53335">
    <property type="entry name" value="S-adenosyl-L-methionine-dependent methyltransferases"/>
    <property type="match status" value="1"/>
</dbReference>
<keyword evidence="10" id="KW-0328">Glycosyltransferase</keyword>
<comment type="caution">
    <text evidence="14">The sequence shown here is derived from an EMBL/GenBank/DDBJ whole genome shotgun (WGS) entry which is preliminary data.</text>
</comment>
<keyword evidence="10" id="KW-0812">Transmembrane</keyword>
<evidence type="ECO:0000256" key="10">
    <source>
        <dbReference type="RuleBase" id="RU003832"/>
    </source>
</evidence>
<comment type="function">
    <text evidence="9">N-methyltransferase that catalyzes the formation of anserine (beta-alanyl-N(Pi)-methyl-L-histidine) from carnosine. Anserine, a methylated derivative of carnosine (beta-alanyl-L-histidine), is an abundant constituent of vertebrate skeletal muscles. Also methylates other L-histidine-containing di- and tripeptides such as Gly-Gly-His, Gly-His and homocarnosine (GABA-His).</text>
</comment>
<evidence type="ECO:0000256" key="5">
    <source>
        <dbReference type="ARBA" id="ARBA00022603"/>
    </source>
</evidence>
<evidence type="ECO:0000256" key="1">
    <source>
        <dbReference type="ARBA" id="ARBA00004123"/>
    </source>
</evidence>
<dbReference type="EC" id="2.4.1.-" evidence="10"/>
<protein>
    <recommendedName>
        <fullName evidence="10">Fucosyltransferase</fullName>
        <ecNumber evidence="10">2.4.1.-</ecNumber>
    </recommendedName>
</protein>
<dbReference type="Pfam" id="PF00852">
    <property type="entry name" value="Glyco_transf_10"/>
    <property type="match status" value="1"/>
</dbReference>
<dbReference type="PANTHER" id="PTHR12303:SF6">
    <property type="entry name" value="CARNOSINE N-METHYLTRANSFERASE"/>
    <property type="match status" value="1"/>
</dbReference>
<evidence type="ECO:0000256" key="3">
    <source>
        <dbReference type="ARBA" id="ARBA00010086"/>
    </source>
</evidence>
<keyword evidence="15" id="KW-1185">Reference proteome</keyword>
<feature type="domain" description="Fucosyltransferase N-terminal" evidence="13">
    <location>
        <begin position="19"/>
        <end position="127"/>
    </location>
</feature>
<comment type="similarity">
    <text evidence="10">Belongs to the glycosyltransferase 10 family.</text>
</comment>
<dbReference type="InterPro" id="IPR029063">
    <property type="entry name" value="SAM-dependent_MTases_sf"/>
</dbReference>
<dbReference type="Gene3D" id="3.40.50.11660">
    <property type="entry name" value="Glycosyl transferase family 10, C-terminal domain"/>
    <property type="match status" value="1"/>
</dbReference>
<keyword evidence="10" id="KW-0472">Membrane</keyword>
<dbReference type="GO" id="GO:0005634">
    <property type="term" value="C:nucleus"/>
    <property type="evidence" value="ECO:0007669"/>
    <property type="project" value="UniProtKB-SubCell"/>
</dbReference>
<keyword evidence="10" id="KW-0333">Golgi apparatus</keyword>
<comment type="subcellular location">
    <subcellularLocation>
        <location evidence="2">Cytoplasm</location>
        <location evidence="2">Cytosol</location>
    </subcellularLocation>
    <subcellularLocation>
        <location evidence="10">Golgi apparatus</location>
        <location evidence="10">Golgi stack membrane</location>
        <topology evidence="10">Single-pass type II membrane protein</topology>
    </subcellularLocation>
    <subcellularLocation>
        <location evidence="1">Nucleus</location>
    </subcellularLocation>
</comment>
<evidence type="ECO:0000259" key="13">
    <source>
        <dbReference type="Pfam" id="PF17039"/>
    </source>
</evidence>
<evidence type="ECO:0000259" key="12">
    <source>
        <dbReference type="Pfam" id="PF00852"/>
    </source>
</evidence>
<evidence type="ECO:0000313" key="15">
    <source>
        <dbReference type="Proteomes" id="UP001187343"/>
    </source>
</evidence>
<dbReference type="GO" id="GO:0032580">
    <property type="term" value="C:Golgi cisterna membrane"/>
    <property type="evidence" value="ECO:0007669"/>
    <property type="project" value="UniProtKB-SubCell"/>
</dbReference>
<dbReference type="InterPro" id="IPR038577">
    <property type="entry name" value="GT10-like_C_sf"/>
</dbReference>
<dbReference type="Pfam" id="PF07942">
    <property type="entry name" value="CARME"/>
    <property type="match status" value="1"/>
</dbReference>
<keyword evidence="4" id="KW-0963">Cytoplasm</keyword>
<dbReference type="InterPro" id="IPR031481">
    <property type="entry name" value="Glyco_tran_10_N"/>
</dbReference>
<evidence type="ECO:0000313" key="14">
    <source>
        <dbReference type="EMBL" id="KAK2911232.1"/>
    </source>
</evidence>
<proteinExistence type="inferred from homology"/>
<dbReference type="GO" id="GO:0032259">
    <property type="term" value="P:methylation"/>
    <property type="evidence" value="ECO:0007669"/>
    <property type="project" value="UniProtKB-KW"/>
</dbReference>
<evidence type="ECO:0000256" key="11">
    <source>
        <dbReference type="SAM" id="MobiDB-lite"/>
    </source>
</evidence>
<keyword evidence="6 10" id="KW-0808">Transferase</keyword>
<comment type="similarity">
    <text evidence="3">Belongs to the carnosine N-methyltransferase family.</text>
</comment>
<dbReference type="GO" id="GO:0005829">
    <property type="term" value="C:cytosol"/>
    <property type="evidence" value="ECO:0007669"/>
    <property type="project" value="UniProtKB-SubCell"/>
</dbReference>
<dbReference type="EMBL" id="JAUYZG010000003">
    <property type="protein sequence ID" value="KAK2911232.1"/>
    <property type="molecule type" value="Genomic_DNA"/>
</dbReference>
<evidence type="ECO:0000256" key="6">
    <source>
        <dbReference type="ARBA" id="ARBA00022679"/>
    </source>
</evidence>
<feature type="region of interest" description="Disordered" evidence="11">
    <location>
        <begin position="658"/>
        <end position="678"/>
    </location>
</feature>
<dbReference type="SMART" id="SM01296">
    <property type="entry name" value="N2227"/>
    <property type="match status" value="1"/>
</dbReference>
<feature type="domain" description="Fucosyltransferase C-terminal" evidence="12">
    <location>
        <begin position="145"/>
        <end position="268"/>
    </location>
</feature>
<sequence>MLLLSHIENSGPKSPEYNITILLWHWPFGVRYKLERDVCMDKYEIPRCFLSDNRSLFAQADVVVFHHYELWTGNSKLPLHLTRPPMQKWLWLSLEPPVNNHNLSNYRSLFNWTMSYRRDADIYMPYGELVSKRTNGTYIIPKKSDCLVCWVVSKYKANQSRSLVFQQLKKHIPSKLIEVYGLWSKRPLSDKKLLSTISRCYFYLAFENSISTDYITEKLWRNSLQAGSVPVVLGPPRNIYELSIPPESFIHVNDFSSIKALATFLNQCTAMADSKDETVAASKPEVFYNYRERNKCSPEEDARLERQHFWNVINAFKYYRIHVHERVNRAERQFRCLPDHHQQLLTNFLPNLNKIRYCIDRNQDVLQAVVHNCLHMFENMEYGQDGDPRKVRPSSTFDMDKLKSTIKQFVRDWSEAGKAERDSCYKPIIDEIQRLFPPDQCDVSQVKVLVPGAGLGRLAWEIAHLGYSCQGNEWSFFMLFSSNFVLNRCDKENELTLYPWIHQFSNNKMSSDQTRPVSFPDVNPQSLPADSDFSMVAGDFQEVYSDPEMWDCVATCFFIDTAHNVVDYIETIWNILKPGGVWMNLGPLLYHYENMANELSIELSYEEIKAVILKYGFVLELESQSVPSTYTENDRSMLKYLYDCVFFIVRKPAEQLINGDQTPKDGQTEDSSQTRNST</sequence>
<organism evidence="14 15">
    <name type="scientific">Cirrhinus molitorella</name>
    <name type="common">mud carp</name>
    <dbReference type="NCBI Taxonomy" id="172907"/>
    <lineage>
        <taxon>Eukaryota</taxon>
        <taxon>Metazoa</taxon>
        <taxon>Chordata</taxon>
        <taxon>Craniata</taxon>
        <taxon>Vertebrata</taxon>
        <taxon>Euteleostomi</taxon>
        <taxon>Actinopterygii</taxon>
        <taxon>Neopterygii</taxon>
        <taxon>Teleostei</taxon>
        <taxon>Ostariophysi</taxon>
        <taxon>Cypriniformes</taxon>
        <taxon>Cyprinidae</taxon>
        <taxon>Labeoninae</taxon>
        <taxon>Labeonini</taxon>
        <taxon>Cirrhinus</taxon>
    </lineage>
</organism>
<dbReference type="GO" id="GO:0016757">
    <property type="term" value="F:glycosyltransferase activity"/>
    <property type="evidence" value="ECO:0007669"/>
    <property type="project" value="UniProtKB-UniRule"/>
</dbReference>
<keyword evidence="8" id="KW-0539">Nucleus</keyword>
<dbReference type="GO" id="GO:0030735">
    <property type="term" value="F:carnosine N-methyltransferase activity"/>
    <property type="evidence" value="ECO:0007669"/>
    <property type="project" value="TreeGrafter"/>
</dbReference>
<dbReference type="SUPFAM" id="SSF53756">
    <property type="entry name" value="UDP-Glycosyltransferase/glycogen phosphorylase"/>
    <property type="match status" value="1"/>
</dbReference>
<evidence type="ECO:0000256" key="7">
    <source>
        <dbReference type="ARBA" id="ARBA00022691"/>
    </source>
</evidence>
<name>A0AA88QEG2_9TELE</name>
<evidence type="ECO:0000256" key="2">
    <source>
        <dbReference type="ARBA" id="ARBA00004514"/>
    </source>
</evidence>
<dbReference type="Proteomes" id="UP001187343">
    <property type="component" value="Unassembled WGS sequence"/>
</dbReference>
<dbReference type="InterPro" id="IPR055270">
    <property type="entry name" value="Glyco_tran_10_C"/>
</dbReference>
<dbReference type="Pfam" id="PF17039">
    <property type="entry name" value="Glyco_tran_10_N"/>
    <property type="match status" value="1"/>
</dbReference>